<feature type="domain" description="Phosphatidylinositol transfer protein N-terminal" evidence="1">
    <location>
        <begin position="7"/>
        <end position="135"/>
    </location>
</feature>
<reference evidence="2 3" key="1">
    <citation type="journal article" date="2020" name="Genome Biol. Evol.">
        <title>Comparative genomics of strictly vertically transmitted, feminizing microsporidia endosymbionts of amphipod crustaceans.</title>
        <authorList>
            <person name="Cormier A."/>
            <person name="Chebbi M.A."/>
            <person name="Giraud I."/>
            <person name="Wattier R."/>
            <person name="Teixeira M."/>
            <person name="Gilbert C."/>
            <person name="Rigaud T."/>
            <person name="Cordaux R."/>
        </authorList>
    </citation>
    <scope>NUCLEOTIDE SEQUENCE [LARGE SCALE GENOMIC DNA]</scope>
    <source>
        <strain evidence="2 3">Ou3-Ou53</strain>
    </source>
</reference>
<keyword evidence="3" id="KW-1185">Reference proteome</keyword>
<dbReference type="OrthoDB" id="18453at2759"/>
<comment type="caution">
    <text evidence="2">The sequence shown here is derived from an EMBL/GenBank/DDBJ whole genome shotgun (WGS) entry which is preliminary data.</text>
</comment>
<evidence type="ECO:0000259" key="1">
    <source>
        <dbReference type="Pfam" id="PF02121"/>
    </source>
</evidence>
<proteinExistence type="predicted"/>
<dbReference type="GO" id="GO:0005548">
    <property type="term" value="F:phospholipid transporter activity"/>
    <property type="evidence" value="ECO:0007669"/>
    <property type="project" value="InterPro"/>
</dbReference>
<evidence type="ECO:0000313" key="3">
    <source>
        <dbReference type="Proteomes" id="UP000740883"/>
    </source>
</evidence>
<feature type="domain" description="Phosphatidylinositol transfer protein N-terminal" evidence="1">
    <location>
        <begin position="150"/>
        <end position="207"/>
    </location>
</feature>
<organism evidence="2 3">
    <name type="scientific">Nosema granulosis</name>
    <dbReference type="NCBI Taxonomy" id="83296"/>
    <lineage>
        <taxon>Eukaryota</taxon>
        <taxon>Fungi</taxon>
        <taxon>Fungi incertae sedis</taxon>
        <taxon>Microsporidia</taxon>
        <taxon>Nosematidae</taxon>
        <taxon>Nosema</taxon>
    </lineage>
</organism>
<dbReference type="AlphaFoldDB" id="A0A9P6H0G4"/>
<dbReference type="InterPro" id="IPR023393">
    <property type="entry name" value="START-like_dom_sf"/>
</dbReference>
<dbReference type="InterPro" id="IPR001666">
    <property type="entry name" value="PI_transfer"/>
</dbReference>
<dbReference type="Gene3D" id="3.30.530.20">
    <property type="match status" value="1"/>
</dbReference>
<sequence length="214" mass="24827">MTKVERVYGFILPISSDEYVRGNKYSTIIKTLEDKKTGMLVELVERADEHHEHLGKVKKTVKNLHLHSRIPGIVKKVIPDNACIIKEISYSSSDRIRTIYHNNHFCKSLFSITIDTVTSSSISKNNPFDVEEIEYHNISLNHPQSSQESICYKHVSVEVNKYFLGWIAHEIDKHLRGVLVEHHENIVRKREDWINISQSDIEALEADAFNYKEN</sequence>
<dbReference type="Pfam" id="PF02121">
    <property type="entry name" value="IP_trans"/>
    <property type="match status" value="2"/>
</dbReference>
<gene>
    <name evidence="2" type="primary">pitD</name>
    <name evidence="2" type="ORF">NGRA_0913</name>
</gene>
<protein>
    <submittedName>
        <fullName evidence="2">Phosphatidylinositol transfer protein 4</fullName>
    </submittedName>
</protein>
<dbReference type="InterPro" id="IPR055261">
    <property type="entry name" value="PI_transfer_N"/>
</dbReference>
<dbReference type="Proteomes" id="UP000740883">
    <property type="component" value="Unassembled WGS sequence"/>
</dbReference>
<dbReference type="PANTHER" id="PTHR10658">
    <property type="entry name" value="PHOSPHATIDYLINOSITOL TRANSFER PROTEIN"/>
    <property type="match status" value="1"/>
</dbReference>
<dbReference type="SUPFAM" id="SSF55961">
    <property type="entry name" value="Bet v1-like"/>
    <property type="match status" value="1"/>
</dbReference>
<dbReference type="PANTHER" id="PTHR10658:SF11">
    <property type="entry name" value="VIBRATOR, ISOFORM B"/>
    <property type="match status" value="1"/>
</dbReference>
<evidence type="ECO:0000313" key="2">
    <source>
        <dbReference type="EMBL" id="KAF9764014.1"/>
    </source>
</evidence>
<dbReference type="EMBL" id="SBJO01000044">
    <property type="protein sequence ID" value="KAF9764014.1"/>
    <property type="molecule type" value="Genomic_DNA"/>
</dbReference>
<accession>A0A9P6H0G4</accession>
<name>A0A9P6H0G4_9MICR</name>